<evidence type="ECO:0000256" key="1">
    <source>
        <dbReference type="ARBA" id="ARBA00007074"/>
    </source>
</evidence>
<keyword evidence="3" id="KW-0378">Hydrolase</keyword>
<feature type="domain" description="NlpC/P60" evidence="5">
    <location>
        <begin position="345"/>
        <end position="476"/>
    </location>
</feature>
<dbReference type="STRING" id="1714264.BTO30_12565"/>
<proteinExistence type="inferred from homology"/>
<protein>
    <recommendedName>
        <fullName evidence="5">NlpC/P60 domain-containing protein</fullName>
    </recommendedName>
</protein>
<dbReference type="EMBL" id="MSDU01000029">
    <property type="protein sequence ID" value="OLN21847.1"/>
    <property type="molecule type" value="Genomic_DNA"/>
</dbReference>
<dbReference type="AlphaFoldDB" id="A0A1Q8Q3E3"/>
<evidence type="ECO:0000256" key="4">
    <source>
        <dbReference type="ARBA" id="ARBA00022807"/>
    </source>
</evidence>
<evidence type="ECO:0000259" key="5">
    <source>
        <dbReference type="PROSITE" id="PS51935"/>
    </source>
</evidence>
<dbReference type="InterPro" id="IPR038765">
    <property type="entry name" value="Papain-like_cys_pep_sf"/>
</dbReference>
<dbReference type="PROSITE" id="PS51935">
    <property type="entry name" value="NLPC_P60"/>
    <property type="match status" value="1"/>
</dbReference>
<keyword evidence="7" id="KW-1185">Reference proteome</keyword>
<comment type="caution">
    <text evidence="6">The sequence shown here is derived from an EMBL/GenBank/DDBJ whole genome shotgun (WGS) entry which is preliminary data.</text>
</comment>
<evidence type="ECO:0000256" key="2">
    <source>
        <dbReference type="ARBA" id="ARBA00022670"/>
    </source>
</evidence>
<dbReference type="GO" id="GO:0006508">
    <property type="term" value="P:proteolysis"/>
    <property type="evidence" value="ECO:0007669"/>
    <property type="project" value="UniProtKB-KW"/>
</dbReference>
<name>A0A1Q8Q3E3_9BACI</name>
<keyword evidence="4" id="KW-0788">Thiol protease</keyword>
<dbReference type="RefSeq" id="WP_075399085.1">
    <property type="nucleotide sequence ID" value="NZ_MSDU01000029.1"/>
</dbReference>
<reference evidence="6 7" key="1">
    <citation type="submission" date="2016-12" db="EMBL/GenBank/DDBJ databases">
        <title>Domibacillus antri genome sequencing.</title>
        <authorList>
            <person name="Verma A."/>
            <person name="Krishnamurthi S."/>
        </authorList>
    </citation>
    <scope>NUCLEOTIDE SEQUENCE [LARGE SCALE GENOMIC DNA]</scope>
    <source>
        <strain evidence="6 7">XD80</strain>
    </source>
</reference>
<dbReference type="Gene3D" id="3.90.1720.10">
    <property type="entry name" value="endopeptidase domain like (from Nostoc punctiforme)"/>
    <property type="match status" value="1"/>
</dbReference>
<dbReference type="InterPro" id="IPR056937">
    <property type="entry name" value="YqbQ/XkdQ"/>
</dbReference>
<dbReference type="GO" id="GO:0008234">
    <property type="term" value="F:cysteine-type peptidase activity"/>
    <property type="evidence" value="ECO:0007669"/>
    <property type="project" value="UniProtKB-KW"/>
</dbReference>
<evidence type="ECO:0000313" key="6">
    <source>
        <dbReference type="EMBL" id="OLN21847.1"/>
    </source>
</evidence>
<keyword evidence="2" id="KW-0645">Protease</keyword>
<dbReference type="SUPFAM" id="SSF54001">
    <property type="entry name" value="Cysteine proteinases"/>
    <property type="match status" value="1"/>
</dbReference>
<dbReference type="InterPro" id="IPR051202">
    <property type="entry name" value="Peptidase_C40"/>
</dbReference>
<evidence type="ECO:0000256" key="3">
    <source>
        <dbReference type="ARBA" id="ARBA00022801"/>
    </source>
</evidence>
<dbReference type="PANTHER" id="PTHR47053:SF1">
    <property type="entry name" value="MUREIN DD-ENDOPEPTIDASE MEPH-RELATED"/>
    <property type="match status" value="1"/>
</dbReference>
<dbReference type="OrthoDB" id="1698671at2"/>
<dbReference type="Pfam" id="PF24032">
    <property type="entry name" value="YQBQ"/>
    <property type="match status" value="1"/>
</dbReference>
<comment type="similarity">
    <text evidence="1">Belongs to the peptidase C40 family.</text>
</comment>
<dbReference type="SUPFAM" id="SSF69279">
    <property type="entry name" value="Phage tail proteins"/>
    <property type="match status" value="1"/>
</dbReference>
<organism evidence="6 7">
    <name type="scientific">Domibacillus antri</name>
    <dbReference type="NCBI Taxonomy" id="1714264"/>
    <lineage>
        <taxon>Bacteria</taxon>
        <taxon>Bacillati</taxon>
        <taxon>Bacillota</taxon>
        <taxon>Bacilli</taxon>
        <taxon>Bacillales</taxon>
        <taxon>Bacillaceae</taxon>
        <taxon>Domibacillus</taxon>
    </lineage>
</organism>
<dbReference type="Proteomes" id="UP000185568">
    <property type="component" value="Unassembled WGS sequence"/>
</dbReference>
<evidence type="ECO:0000313" key="7">
    <source>
        <dbReference type="Proteomes" id="UP000185568"/>
    </source>
</evidence>
<dbReference type="PANTHER" id="PTHR47053">
    <property type="entry name" value="MUREIN DD-ENDOPEPTIDASE MEPH-RELATED"/>
    <property type="match status" value="1"/>
</dbReference>
<sequence>MMELFLMKSGYMLEIPAQTITWSGQRFQAARKIEATIFKDKSGYHDPPQITEGDTVLFKWRGAELFRGIVMDRGQNKSGLMTITAFDLLQYLLLNKEVYGASFAGKRLDQVATRICKDFGIPHVTFPNTVHKIKTLLVDQETALYDILLRGMVQTHKATKKRFHIYARLGKVHLHELKKDDIQWILEFGHNMTDFTYNTSIQETATKVKMVSGEGNKPVTVTVKDPVGQKKFGILQYYEKVSETLNKAKLTERANKVLAEKKGVKRTLDVEAVGIESVTSNLAIYVKIPEINMIRTFFVDTDTHTFVGNKHTMSLKLIETNEYPDIEEPAAATSSTSVATSTPVSGKAEEVVSLAKSYIGDLKYHYGGKNIAGGSGDCSGFTKFIYNKVGVNIGDGTATQVKKGRQIATSDAQAGDLVFFKGTIKERGPNGISHVGIVTRAGYCVSLANSGCKEHGYLLSTNSHWGKHFAHIRRVL</sequence>
<accession>A0A1Q8Q3E3</accession>
<gene>
    <name evidence="6" type="ORF">BTO30_12565</name>
</gene>
<dbReference type="InterPro" id="IPR000064">
    <property type="entry name" value="NLP_P60_dom"/>
</dbReference>
<dbReference type="Pfam" id="PF00877">
    <property type="entry name" value="NLPC_P60"/>
    <property type="match status" value="1"/>
</dbReference>